<organism evidence="3 4">
    <name type="scientific">Oryza meyeriana var. granulata</name>
    <dbReference type="NCBI Taxonomy" id="110450"/>
    <lineage>
        <taxon>Eukaryota</taxon>
        <taxon>Viridiplantae</taxon>
        <taxon>Streptophyta</taxon>
        <taxon>Embryophyta</taxon>
        <taxon>Tracheophyta</taxon>
        <taxon>Spermatophyta</taxon>
        <taxon>Magnoliopsida</taxon>
        <taxon>Liliopsida</taxon>
        <taxon>Poales</taxon>
        <taxon>Poaceae</taxon>
        <taxon>BOP clade</taxon>
        <taxon>Oryzoideae</taxon>
        <taxon>Oryzeae</taxon>
        <taxon>Oryzinae</taxon>
        <taxon>Oryza</taxon>
        <taxon>Oryza meyeriana</taxon>
    </lineage>
</organism>
<dbReference type="AlphaFoldDB" id="A0A6G1E7M3"/>
<dbReference type="InterPro" id="IPR055312">
    <property type="entry name" value="FBL15-like"/>
</dbReference>
<dbReference type="InterPro" id="IPR036047">
    <property type="entry name" value="F-box-like_dom_sf"/>
</dbReference>
<keyword evidence="4" id="KW-1185">Reference proteome</keyword>
<dbReference type="EMBL" id="SPHZ02000005">
    <property type="protein sequence ID" value="KAF0920769.1"/>
    <property type="molecule type" value="Genomic_DNA"/>
</dbReference>
<dbReference type="SUPFAM" id="SSF81383">
    <property type="entry name" value="F-box domain"/>
    <property type="match status" value="1"/>
</dbReference>
<feature type="compositionally biased region" description="Basic and acidic residues" evidence="1">
    <location>
        <begin position="1"/>
        <end position="20"/>
    </location>
</feature>
<protein>
    <recommendedName>
        <fullName evidence="2">F-box domain-containing protein</fullName>
    </recommendedName>
</protein>
<dbReference type="OrthoDB" id="695956at2759"/>
<sequence length="344" mass="38914">MEFITVEREAKRRPRDRSDHSGGGGDDDQISHLGDDVLVHVLSFLPTMADVVRACAVSRRWCHLGARVPFLRFCLDRAFGRQEKLDQFVAFVNNVLTRRASQSDPFIEEMAISLKSLSHVRCLAANKCVVSSVDVAQVDTWIRYGMQQVSKSFTLAADNRCYFDDDDEENNKGMVLHELPSSARLKTLTLSLSRACLRLPAAAAFDSLTDLSLENVRLEYDSIHLLLSPACCPRLQKLCLSQLIVGQVAEWHLESDELLELSLDFIIPRTTLSLLELKTPRLRVLHMRHVLRMEKLTISAPRLEEFTLPNTRVASTMSVEDMPCMRILEIDLRSNRGSEYGARA</sequence>
<evidence type="ECO:0000259" key="2">
    <source>
        <dbReference type="Pfam" id="PF12937"/>
    </source>
</evidence>
<evidence type="ECO:0000256" key="1">
    <source>
        <dbReference type="SAM" id="MobiDB-lite"/>
    </source>
</evidence>
<dbReference type="PANTHER" id="PTHR34709">
    <property type="entry name" value="OS10G0396666 PROTEIN"/>
    <property type="match status" value="1"/>
</dbReference>
<evidence type="ECO:0000313" key="4">
    <source>
        <dbReference type="Proteomes" id="UP000479710"/>
    </source>
</evidence>
<name>A0A6G1E7M3_9ORYZ</name>
<dbReference type="Gene3D" id="1.20.1280.50">
    <property type="match status" value="1"/>
</dbReference>
<dbReference type="PANTHER" id="PTHR34709:SF28">
    <property type="entry name" value="OS08G0272601 PROTEIN"/>
    <property type="match status" value="1"/>
</dbReference>
<reference evidence="3 4" key="1">
    <citation type="submission" date="2019-11" db="EMBL/GenBank/DDBJ databases">
        <title>Whole genome sequence of Oryza granulata.</title>
        <authorList>
            <person name="Li W."/>
        </authorList>
    </citation>
    <scope>NUCLEOTIDE SEQUENCE [LARGE SCALE GENOMIC DNA]</scope>
    <source>
        <strain evidence="4">cv. Menghai</strain>
        <tissue evidence="3">Leaf</tissue>
    </source>
</reference>
<dbReference type="Pfam" id="PF12937">
    <property type="entry name" value="F-box-like"/>
    <property type="match status" value="1"/>
</dbReference>
<feature type="region of interest" description="Disordered" evidence="1">
    <location>
        <begin position="1"/>
        <end position="30"/>
    </location>
</feature>
<gene>
    <name evidence="3" type="ORF">E2562_036852</name>
</gene>
<dbReference type="Proteomes" id="UP000479710">
    <property type="component" value="Unassembled WGS sequence"/>
</dbReference>
<dbReference type="InterPro" id="IPR001810">
    <property type="entry name" value="F-box_dom"/>
</dbReference>
<dbReference type="SUPFAM" id="SSF52047">
    <property type="entry name" value="RNI-like"/>
    <property type="match status" value="1"/>
</dbReference>
<proteinExistence type="predicted"/>
<evidence type="ECO:0000313" key="3">
    <source>
        <dbReference type="EMBL" id="KAF0920769.1"/>
    </source>
</evidence>
<feature type="domain" description="F-box" evidence="2">
    <location>
        <begin position="33"/>
        <end position="64"/>
    </location>
</feature>
<comment type="caution">
    <text evidence="3">The sequence shown here is derived from an EMBL/GenBank/DDBJ whole genome shotgun (WGS) entry which is preliminary data.</text>
</comment>
<accession>A0A6G1E7M3</accession>